<sequence length="412" mass="46335">MSYCELGEKSSIVRGNLRPNANEWSQIGEEGKRVFYAPDPERKAKEEEKELRGNCKRRSPVFAHAFQDQNACGEGRACCHWNVCGDLSNPLLVLPLQPATSNPSVRAQEPVEPDAPPISNLVGADTRHLKNSVLDKLKKDDHIRVLTHFVLIGKKQASIMESRTTTTEQIIEYVVLLNVKDEEDPSQMVNSLNSLSLDDPESDLIYLTSGPILRIRSYSPGDADEDDLKLSLSHMVHARFRSQSAYSALIQEQVRPICDLVLTVDWTAEGLRGPLVPKPGSALRLTLFNLKHEAAQSDDQVITELLEGLRRINHKWQSDSDNHPFHLEQISYGLSNSSSSLSPEPETDTLLQYNLKVAALVVFRDLNELDACEEYEDEMRRLIHSHTIQSCLHSLIHLDYVLPRLTPTPPIL</sequence>
<dbReference type="PANTHER" id="PTHR33178">
    <property type="match status" value="1"/>
</dbReference>
<dbReference type="PANTHER" id="PTHR33178:SF3">
    <property type="entry name" value="STRESS-RESPONSE A_B BARREL DOMAIN-CONTAINING PROTEIN UP3"/>
    <property type="match status" value="1"/>
</dbReference>
<dbReference type="EMBL" id="JAKOGI010001190">
    <property type="protein sequence ID" value="KAJ8427123.1"/>
    <property type="molecule type" value="Genomic_DNA"/>
</dbReference>
<accession>A0A9Q1GW00</accession>
<evidence type="ECO:0000313" key="1">
    <source>
        <dbReference type="EMBL" id="KAJ8427123.1"/>
    </source>
</evidence>
<organism evidence="1 2">
    <name type="scientific">Carnegiea gigantea</name>
    <dbReference type="NCBI Taxonomy" id="171969"/>
    <lineage>
        <taxon>Eukaryota</taxon>
        <taxon>Viridiplantae</taxon>
        <taxon>Streptophyta</taxon>
        <taxon>Embryophyta</taxon>
        <taxon>Tracheophyta</taxon>
        <taxon>Spermatophyta</taxon>
        <taxon>Magnoliopsida</taxon>
        <taxon>eudicotyledons</taxon>
        <taxon>Gunneridae</taxon>
        <taxon>Pentapetalae</taxon>
        <taxon>Caryophyllales</taxon>
        <taxon>Cactineae</taxon>
        <taxon>Cactaceae</taxon>
        <taxon>Cactoideae</taxon>
        <taxon>Echinocereeae</taxon>
        <taxon>Carnegiea</taxon>
    </lineage>
</organism>
<dbReference type="AlphaFoldDB" id="A0A9Q1GW00"/>
<dbReference type="Proteomes" id="UP001153076">
    <property type="component" value="Unassembled WGS sequence"/>
</dbReference>
<gene>
    <name evidence="1" type="ORF">Cgig2_030285</name>
</gene>
<dbReference type="OrthoDB" id="42919at2759"/>
<evidence type="ECO:0000313" key="2">
    <source>
        <dbReference type="Proteomes" id="UP001153076"/>
    </source>
</evidence>
<name>A0A9Q1GW00_9CARY</name>
<keyword evidence="2" id="KW-1185">Reference proteome</keyword>
<proteinExistence type="predicted"/>
<comment type="caution">
    <text evidence="1">The sequence shown here is derived from an EMBL/GenBank/DDBJ whole genome shotgun (WGS) entry which is preliminary data.</text>
</comment>
<reference evidence="1" key="1">
    <citation type="submission" date="2022-04" db="EMBL/GenBank/DDBJ databases">
        <title>Carnegiea gigantea Genome sequencing and assembly v2.</title>
        <authorList>
            <person name="Copetti D."/>
            <person name="Sanderson M.J."/>
            <person name="Burquez A."/>
            <person name="Wojciechowski M.F."/>
        </authorList>
    </citation>
    <scope>NUCLEOTIDE SEQUENCE</scope>
    <source>
        <strain evidence="1">SGP5-SGP5p</strain>
        <tissue evidence="1">Aerial part</tissue>
    </source>
</reference>
<dbReference type="InterPro" id="IPR044662">
    <property type="entry name" value="HS1/DABB1-like"/>
</dbReference>
<protein>
    <submittedName>
        <fullName evidence="1">Uncharacterized protein</fullName>
    </submittedName>
</protein>